<dbReference type="InterPro" id="IPR007345">
    <property type="entry name" value="Polysacch_pyruvyl_Trfase"/>
</dbReference>
<dbReference type="EMBL" id="JBDXMX010000001">
    <property type="protein sequence ID" value="MEO9246539.1"/>
    <property type="molecule type" value="Genomic_DNA"/>
</dbReference>
<dbReference type="Proteomes" id="UP001484097">
    <property type="component" value="Unassembled WGS sequence"/>
</dbReference>
<protein>
    <submittedName>
        <fullName evidence="3">Polysaccharide pyruvyl transferase family protein</fullName>
    </submittedName>
</protein>
<reference evidence="3 4" key="1">
    <citation type="submission" date="2024-05" db="EMBL/GenBank/DDBJ databases">
        <authorList>
            <person name="Yi C."/>
        </authorList>
    </citation>
    <scope>NUCLEOTIDE SEQUENCE [LARGE SCALE GENOMIC DNA]</scope>
    <source>
        <strain evidence="3 4">XS13</strain>
    </source>
</reference>
<feature type="compositionally biased region" description="Low complexity" evidence="1">
    <location>
        <begin position="641"/>
        <end position="659"/>
    </location>
</feature>
<gene>
    <name evidence="3" type="ORF">ABDK96_02455</name>
</gene>
<proteinExistence type="predicted"/>
<dbReference type="PANTHER" id="PTHR36836">
    <property type="entry name" value="COLANIC ACID BIOSYNTHESIS PROTEIN WCAK"/>
    <property type="match status" value="1"/>
</dbReference>
<name>A0ABV0IEE9_9MICC</name>
<keyword evidence="4" id="KW-1185">Reference proteome</keyword>
<evidence type="ECO:0000313" key="4">
    <source>
        <dbReference type="Proteomes" id="UP001484097"/>
    </source>
</evidence>
<sequence>MSHGSIEEIRRALRTAPVEASSRHRVLVLRHGGSPRSARDLGVLQALHLLGHTVFDLDTGLHPECIVSGGERGTAPGEEPGPERFSHEPVSAVFQRFAPELVLLTGPGWAPTAATAAYLADAGIPAVSLAPDTEAGHPGLRHLPLGPAFSRADLLRDPLPSPASVVEVLRGGHPDPRGARPCEQIAWVEELTALADGAAWPEGTAARVVDHLASHHLDEHGLEVAFETLRSEGLLRHTGAPRPRTVLFSGYYGAGNRGDELLLDTLLGHLQATLPGFHPVVAGSKPAVVEREHGAQALARANLDAGEAYAARASSLVLGPGGHWHDYSIHLAGGTAGTFRAAHVSPAHMAQLPLLVAAYGGAVHVRGMGVGPLADSAARAAVNLTGRLARTVTVRDQESARLLEPLSPPWPAEVEVSPDVVYGLSLPAPPAAAAPEGRPRRYLAVNLRPWTDRPEQRRRLQQAIIDVAADHGLALVGVPMQSTDEPELRDLAETAASSEADVAVEVVPAGLPLADFLEVLRGAEALVSMRLHANLLMHRLRRPALGLVYDPKVGSHFAELGRGEFALDLDAPSSLLRDTLERLVGEPDLPRASRAAVARLEEQARRELDRLSDALASDPLRIPDPGWVQYLPPPAKKSTKSPKLTPTPAPAVANTAAPAPLNPDSPAAAEPHTAAAKPTSGRAAWRRALRRVYRGVRRRLG</sequence>
<dbReference type="Pfam" id="PF04230">
    <property type="entry name" value="PS_pyruv_trans"/>
    <property type="match status" value="1"/>
</dbReference>
<dbReference type="PANTHER" id="PTHR36836:SF1">
    <property type="entry name" value="COLANIC ACID BIOSYNTHESIS PROTEIN WCAK"/>
    <property type="match status" value="1"/>
</dbReference>
<feature type="domain" description="Polysaccharide pyruvyl transferase" evidence="2">
    <location>
        <begin position="256"/>
        <end position="551"/>
    </location>
</feature>
<feature type="compositionally biased region" description="Low complexity" evidence="1">
    <location>
        <begin position="666"/>
        <end position="683"/>
    </location>
</feature>
<evidence type="ECO:0000313" key="3">
    <source>
        <dbReference type="EMBL" id="MEO9246539.1"/>
    </source>
</evidence>
<dbReference type="GO" id="GO:0016740">
    <property type="term" value="F:transferase activity"/>
    <property type="evidence" value="ECO:0007669"/>
    <property type="project" value="UniProtKB-KW"/>
</dbReference>
<keyword evidence="3" id="KW-0808">Transferase</keyword>
<feature type="region of interest" description="Disordered" evidence="1">
    <location>
        <begin position="626"/>
        <end position="684"/>
    </location>
</feature>
<evidence type="ECO:0000256" key="1">
    <source>
        <dbReference type="SAM" id="MobiDB-lite"/>
    </source>
</evidence>
<organism evidence="3 4">
    <name type="scientific">Citricoccus nitrophenolicus</name>
    <dbReference type="NCBI Taxonomy" id="863575"/>
    <lineage>
        <taxon>Bacteria</taxon>
        <taxon>Bacillati</taxon>
        <taxon>Actinomycetota</taxon>
        <taxon>Actinomycetes</taxon>
        <taxon>Micrococcales</taxon>
        <taxon>Micrococcaceae</taxon>
        <taxon>Citricoccus</taxon>
    </lineage>
</organism>
<evidence type="ECO:0000259" key="2">
    <source>
        <dbReference type="Pfam" id="PF04230"/>
    </source>
</evidence>
<comment type="caution">
    <text evidence="3">The sequence shown here is derived from an EMBL/GenBank/DDBJ whole genome shotgun (WGS) entry which is preliminary data.</text>
</comment>
<accession>A0ABV0IEE9</accession>
<dbReference type="RefSeq" id="WP_347918656.1">
    <property type="nucleotide sequence ID" value="NZ_JBDXMX010000001.1"/>
</dbReference>